<protein>
    <recommendedName>
        <fullName evidence="1">HTH cro/C1-type domain-containing protein</fullName>
    </recommendedName>
</protein>
<dbReference type="OrthoDB" id="978725at2"/>
<dbReference type="SMART" id="SM00530">
    <property type="entry name" value="HTH_XRE"/>
    <property type="match status" value="1"/>
</dbReference>
<dbReference type="GO" id="GO:0003677">
    <property type="term" value="F:DNA binding"/>
    <property type="evidence" value="ECO:0007669"/>
    <property type="project" value="InterPro"/>
</dbReference>
<name>A0A1H4BX91_9SPHI</name>
<evidence type="ECO:0000313" key="2">
    <source>
        <dbReference type="EMBL" id="SEA52677.1"/>
    </source>
</evidence>
<dbReference type="InterPro" id="IPR001387">
    <property type="entry name" value="Cro/C1-type_HTH"/>
</dbReference>
<dbReference type="STRING" id="425514.SAMN05443550_103502"/>
<sequence length="209" mass="24598">MKTTKVITVFQLETLYRIMLQRIAKGYTAGQLSFLIGVTPEYVEEVESLQRPFYTSDELERIAVALEESMLHRFFPSVDDNTQLLISVHKEKYNGKWIHTYYSVNEQNEEEELFRLREDVSWEFEDLPEGDDTLSIVEDTIDILLRSGYFYEAKLPMEVFHAINKLLPTHLSPLFTHVAMERMCVANENEYGPLRLVTHQNSAYKYEER</sequence>
<dbReference type="Proteomes" id="UP000198850">
    <property type="component" value="Unassembled WGS sequence"/>
</dbReference>
<dbReference type="EMBL" id="FNRA01000003">
    <property type="protein sequence ID" value="SEA52677.1"/>
    <property type="molecule type" value="Genomic_DNA"/>
</dbReference>
<proteinExistence type="predicted"/>
<keyword evidence="3" id="KW-1185">Reference proteome</keyword>
<organism evidence="2 3">
    <name type="scientific">Pedobacter hartonius</name>
    <dbReference type="NCBI Taxonomy" id="425514"/>
    <lineage>
        <taxon>Bacteria</taxon>
        <taxon>Pseudomonadati</taxon>
        <taxon>Bacteroidota</taxon>
        <taxon>Sphingobacteriia</taxon>
        <taxon>Sphingobacteriales</taxon>
        <taxon>Sphingobacteriaceae</taxon>
        <taxon>Pedobacter</taxon>
    </lineage>
</organism>
<accession>A0A1H4BX91</accession>
<dbReference type="InterPro" id="IPR010982">
    <property type="entry name" value="Lambda_DNA-bd_dom_sf"/>
</dbReference>
<evidence type="ECO:0000259" key="1">
    <source>
        <dbReference type="SMART" id="SM00530"/>
    </source>
</evidence>
<gene>
    <name evidence="2" type="ORF">SAMN05443550_103502</name>
</gene>
<dbReference type="SUPFAM" id="SSF47413">
    <property type="entry name" value="lambda repressor-like DNA-binding domains"/>
    <property type="match status" value="1"/>
</dbReference>
<dbReference type="RefSeq" id="WP_090556102.1">
    <property type="nucleotide sequence ID" value="NZ_FNRA01000003.1"/>
</dbReference>
<evidence type="ECO:0000313" key="3">
    <source>
        <dbReference type="Proteomes" id="UP000198850"/>
    </source>
</evidence>
<feature type="domain" description="HTH cro/C1-type" evidence="1">
    <location>
        <begin position="17"/>
        <end position="73"/>
    </location>
</feature>
<dbReference type="AlphaFoldDB" id="A0A1H4BX91"/>
<reference evidence="2 3" key="1">
    <citation type="submission" date="2016-10" db="EMBL/GenBank/DDBJ databases">
        <authorList>
            <person name="de Groot N.N."/>
        </authorList>
    </citation>
    <scope>NUCLEOTIDE SEQUENCE [LARGE SCALE GENOMIC DNA]</scope>
    <source>
        <strain evidence="2 3">DSM 19033</strain>
    </source>
</reference>